<organism evidence="3 4">
    <name type="scientific">Cladophialophora psammophila CBS 110553</name>
    <dbReference type="NCBI Taxonomy" id="1182543"/>
    <lineage>
        <taxon>Eukaryota</taxon>
        <taxon>Fungi</taxon>
        <taxon>Dikarya</taxon>
        <taxon>Ascomycota</taxon>
        <taxon>Pezizomycotina</taxon>
        <taxon>Eurotiomycetes</taxon>
        <taxon>Chaetothyriomycetidae</taxon>
        <taxon>Chaetothyriales</taxon>
        <taxon>Herpotrichiellaceae</taxon>
        <taxon>Cladophialophora</taxon>
    </lineage>
</organism>
<accession>W9WY64</accession>
<evidence type="ECO:0000313" key="3">
    <source>
        <dbReference type="EMBL" id="EXJ69606.1"/>
    </source>
</evidence>
<feature type="compositionally biased region" description="Basic and acidic residues" evidence="1">
    <location>
        <begin position="347"/>
        <end position="366"/>
    </location>
</feature>
<dbReference type="EMBL" id="AMGX01000011">
    <property type="protein sequence ID" value="EXJ69606.1"/>
    <property type="molecule type" value="Genomic_DNA"/>
</dbReference>
<dbReference type="GeneID" id="19192348"/>
<evidence type="ECO:0000256" key="2">
    <source>
        <dbReference type="SAM" id="Phobius"/>
    </source>
</evidence>
<keyword evidence="2" id="KW-0472">Membrane</keyword>
<sequence length="467" mass="51964">MNEPAMISFFSLTGVILFVAGIATWRIHRRNRMQGKPDGIAVDENHGDAENGKQDRGIRAEDGDGPAENRESGWWRRVLDGVGWAQIPISAEDQEKMRVLGRRGIVDKKADEAVVSAVIGGVEAETSRPSAIQRESRPTEVAPFEKLGGYRYGDFAYGHDNMAPLPVPALVNELNPYHHPSEIAEVEAAPACLCPSAQASNRSSMESGYGSPLTSYNGLPTIHQHRDDMMAALPIPKDHPLYQYHPIAHCPATPNLPRQDAGWRLPVLQYERESLVPAPLNPRRGRHSPHADLDHNQTSPPEPVRTVFSELGRPSSAHSRLASCSESHSKEGPDARYSCFESPLRQHPPELRNELQDSREISRQNSEHVSGAIVGQIRAKDDVRNEWPLTTEMKVPIQHYSIQTPIQPASASEHHLPPQRHRHFSSCDNAWTSVPLTSESQPSRRPQRWSWTAEDFRVVGIKGDNAV</sequence>
<dbReference type="Proteomes" id="UP000019471">
    <property type="component" value="Unassembled WGS sequence"/>
</dbReference>
<feature type="transmembrane region" description="Helical" evidence="2">
    <location>
        <begin position="6"/>
        <end position="27"/>
    </location>
</feature>
<feature type="compositionally biased region" description="Basic and acidic residues" evidence="1">
    <location>
        <begin position="43"/>
        <end position="71"/>
    </location>
</feature>
<keyword evidence="2" id="KW-1133">Transmembrane helix</keyword>
<gene>
    <name evidence="3" type="ORF">A1O5_07642</name>
</gene>
<dbReference type="HOGENOM" id="CLU_583939_0_0_1"/>
<dbReference type="RefSeq" id="XP_007746421.1">
    <property type="nucleotide sequence ID" value="XM_007748231.1"/>
</dbReference>
<feature type="compositionally biased region" description="Polar residues" evidence="1">
    <location>
        <begin position="316"/>
        <end position="326"/>
    </location>
</feature>
<feature type="region of interest" description="Disordered" evidence="1">
    <location>
        <begin position="277"/>
        <end position="368"/>
    </location>
</feature>
<feature type="region of interest" description="Disordered" evidence="1">
    <location>
        <begin position="35"/>
        <end position="71"/>
    </location>
</feature>
<comment type="caution">
    <text evidence="3">The sequence shown here is derived from an EMBL/GenBank/DDBJ whole genome shotgun (WGS) entry which is preliminary data.</text>
</comment>
<protein>
    <submittedName>
        <fullName evidence="3">Uncharacterized protein</fullName>
    </submittedName>
</protein>
<dbReference type="OrthoDB" id="4147308at2759"/>
<reference evidence="3 4" key="1">
    <citation type="submission" date="2013-03" db="EMBL/GenBank/DDBJ databases">
        <title>The Genome Sequence of Cladophialophora psammophila CBS 110553.</title>
        <authorList>
            <consortium name="The Broad Institute Genomics Platform"/>
            <person name="Cuomo C."/>
            <person name="de Hoog S."/>
            <person name="Gorbushina A."/>
            <person name="Walker B."/>
            <person name="Young S.K."/>
            <person name="Zeng Q."/>
            <person name="Gargeya S."/>
            <person name="Fitzgerald M."/>
            <person name="Haas B."/>
            <person name="Abouelleil A."/>
            <person name="Allen A.W."/>
            <person name="Alvarado L."/>
            <person name="Arachchi H.M."/>
            <person name="Berlin A.M."/>
            <person name="Chapman S.B."/>
            <person name="Gainer-Dewar J."/>
            <person name="Goldberg J."/>
            <person name="Griggs A."/>
            <person name="Gujja S."/>
            <person name="Hansen M."/>
            <person name="Howarth C."/>
            <person name="Imamovic A."/>
            <person name="Ireland A."/>
            <person name="Larimer J."/>
            <person name="McCowan C."/>
            <person name="Murphy C."/>
            <person name="Pearson M."/>
            <person name="Poon T.W."/>
            <person name="Priest M."/>
            <person name="Roberts A."/>
            <person name="Saif S."/>
            <person name="Shea T."/>
            <person name="Sisk P."/>
            <person name="Sykes S."/>
            <person name="Wortman J."/>
            <person name="Nusbaum C."/>
            <person name="Birren B."/>
        </authorList>
    </citation>
    <scope>NUCLEOTIDE SEQUENCE [LARGE SCALE GENOMIC DNA]</scope>
    <source>
        <strain evidence="3 4">CBS 110553</strain>
    </source>
</reference>
<evidence type="ECO:0000256" key="1">
    <source>
        <dbReference type="SAM" id="MobiDB-lite"/>
    </source>
</evidence>
<keyword evidence="2" id="KW-0812">Transmembrane</keyword>
<proteinExistence type="predicted"/>
<keyword evidence="4" id="KW-1185">Reference proteome</keyword>
<name>W9WY64_9EURO</name>
<evidence type="ECO:0000313" key="4">
    <source>
        <dbReference type="Proteomes" id="UP000019471"/>
    </source>
</evidence>
<dbReference type="AlphaFoldDB" id="W9WY64"/>